<dbReference type="AlphaFoldDB" id="A0A381NVH3"/>
<proteinExistence type="predicted"/>
<dbReference type="Pfam" id="PF06283">
    <property type="entry name" value="ThuA"/>
    <property type="match status" value="1"/>
</dbReference>
<dbReference type="Gene3D" id="3.40.50.880">
    <property type="match status" value="1"/>
</dbReference>
<feature type="domain" description="ThuA-like" evidence="1">
    <location>
        <begin position="49"/>
        <end position="253"/>
    </location>
</feature>
<evidence type="ECO:0000259" key="1">
    <source>
        <dbReference type="Pfam" id="PF06283"/>
    </source>
</evidence>
<organism evidence="2">
    <name type="scientific">marine metagenome</name>
    <dbReference type="NCBI Taxonomy" id="408172"/>
    <lineage>
        <taxon>unclassified sequences</taxon>
        <taxon>metagenomes</taxon>
        <taxon>ecological metagenomes</taxon>
    </lineage>
</organism>
<dbReference type="InterPro" id="IPR029010">
    <property type="entry name" value="ThuA-like"/>
</dbReference>
<protein>
    <recommendedName>
        <fullName evidence="1">ThuA-like domain-containing protein</fullName>
    </recommendedName>
</protein>
<dbReference type="EMBL" id="UINC01000630">
    <property type="protein sequence ID" value="SUZ58602.1"/>
    <property type="molecule type" value="Genomic_DNA"/>
</dbReference>
<dbReference type="InterPro" id="IPR029062">
    <property type="entry name" value="Class_I_gatase-like"/>
</dbReference>
<evidence type="ECO:0000313" key="2">
    <source>
        <dbReference type="EMBL" id="SUZ58602.1"/>
    </source>
</evidence>
<sequence length="266" mass="30530">VSLIPILLTTKGHPFEKGPFFQLFDSLEEVDYTHIEHPAAQLILNPLGTKNYSVLVFYDMPGINFEGDEPGQEIPPSEEFKKGFNKLVELGKPMLFLHHSIASWPNWDKYGEIIGGRFLYRSKEIRGKIKPDSGYRHEVKYTAKVIKEHPITKGLSEFPMCDELYLAEVFEDSITPLVESDYGFTQENFYSATQAIEGKMYNNKNWLHDNGSPCIAWIKNYQNSPIVYLQMGDSPDTYENSSYRLLVKNSLTWLNSNEAKIWAKGD</sequence>
<gene>
    <name evidence="2" type="ORF">METZ01_LOCUS11456</name>
</gene>
<feature type="non-terminal residue" evidence="2">
    <location>
        <position position="1"/>
    </location>
</feature>
<dbReference type="SUPFAM" id="SSF52317">
    <property type="entry name" value="Class I glutamine amidotransferase-like"/>
    <property type="match status" value="1"/>
</dbReference>
<reference evidence="2" key="1">
    <citation type="submission" date="2018-05" db="EMBL/GenBank/DDBJ databases">
        <authorList>
            <person name="Lanie J.A."/>
            <person name="Ng W.-L."/>
            <person name="Kazmierczak K.M."/>
            <person name="Andrzejewski T.M."/>
            <person name="Davidsen T.M."/>
            <person name="Wayne K.J."/>
            <person name="Tettelin H."/>
            <person name="Glass J.I."/>
            <person name="Rusch D."/>
            <person name="Podicherti R."/>
            <person name="Tsui H.-C.T."/>
            <person name="Winkler M.E."/>
        </authorList>
    </citation>
    <scope>NUCLEOTIDE SEQUENCE</scope>
</reference>
<accession>A0A381NVH3</accession>
<name>A0A381NVH3_9ZZZZ</name>